<evidence type="ECO:0000313" key="4">
    <source>
        <dbReference type="Proteomes" id="UP000095281"/>
    </source>
</evidence>
<accession>A0A1I8BK83</accession>
<dbReference type="PANTHER" id="PTHR11851">
    <property type="entry name" value="METALLOPROTEASE"/>
    <property type="match status" value="1"/>
</dbReference>
<dbReference type="AlphaFoldDB" id="A0A1I8BK83"/>
<dbReference type="InterPro" id="IPR011249">
    <property type="entry name" value="Metalloenz_LuxS/M16"/>
</dbReference>
<organism evidence="4 5">
    <name type="scientific">Meloidogyne hapla</name>
    <name type="common">Root-knot nematode worm</name>
    <dbReference type="NCBI Taxonomy" id="6305"/>
    <lineage>
        <taxon>Eukaryota</taxon>
        <taxon>Metazoa</taxon>
        <taxon>Ecdysozoa</taxon>
        <taxon>Nematoda</taxon>
        <taxon>Chromadorea</taxon>
        <taxon>Rhabditida</taxon>
        <taxon>Tylenchina</taxon>
        <taxon>Tylenchomorpha</taxon>
        <taxon>Tylenchoidea</taxon>
        <taxon>Meloidogynidae</taxon>
        <taxon>Meloidogyninae</taxon>
        <taxon>Meloidogyne</taxon>
    </lineage>
</organism>
<comment type="similarity">
    <text evidence="2">Belongs to the peptidase M16 family.</text>
</comment>
<dbReference type="OMA" id="ISEPFHE"/>
<name>A0A1I8BK83_MELHA</name>
<sequence length="207" mass="23443">MALGPSPFPTLTHSVVGFQGVGMRHDDFVPFCVLQSLMGGGGSFSAGGPGKGMFTKLYVDVLNKHHWIYNATAYNHSYTDCGLFCIRGSADPIYAKKLTEIIVDQFHALSRGVIRREELARAKVQLKSQLLMNLEMRPVQFEDLSRQILVQGQRKTPDDYAEEIDRVQIDDIVRIAYTMISGRPSFVCYGELRWMPTFEQLREMIEC</sequence>
<dbReference type="GO" id="GO:0006627">
    <property type="term" value="P:protein processing involved in protein targeting to mitochondrion"/>
    <property type="evidence" value="ECO:0007669"/>
    <property type="project" value="TreeGrafter"/>
</dbReference>
<dbReference type="Pfam" id="PF05193">
    <property type="entry name" value="Peptidase_M16_C"/>
    <property type="match status" value="1"/>
</dbReference>
<dbReference type="Gene3D" id="3.30.830.10">
    <property type="entry name" value="Metalloenzyme, LuxS/M16 peptidase-like"/>
    <property type="match status" value="1"/>
</dbReference>
<dbReference type="GO" id="GO:0046872">
    <property type="term" value="F:metal ion binding"/>
    <property type="evidence" value="ECO:0007669"/>
    <property type="project" value="InterPro"/>
</dbReference>
<dbReference type="InterPro" id="IPR007863">
    <property type="entry name" value="Peptidase_M16_C"/>
</dbReference>
<dbReference type="GO" id="GO:0005739">
    <property type="term" value="C:mitochondrion"/>
    <property type="evidence" value="ECO:0007669"/>
    <property type="project" value="TreeGrafter"/>
</dbReference>
<dbReference type="InterPro" id="IPR050361">
    <property type="entry name" value="MPP/UQCRC_Complex"/>
</dbReference>
<evidence type="ECO:0000259" key="3">
    <source>
        <dbReference type="Pfam" id="PF05193"/>
    </source>
</evidence>
<dbReference type="WBParaSite" id="MhA1_Contig271.frz3.gene18">
    <property type="protein sequence ID" value="MhA1_Contig271.frz3.gene18"/>
    <property type="gene ID" value="MhA1_Contig271.frz3.gene18"/>
</dbReference>
<dbReference type="Proteomes" id="UP000095281">
    <property type="component" value="Unplaced"/>
</dbReference>
<dbReference type="PANTHER" id="PTHR11851:SF49">
    <property type="entry name" value="MITOCHONDRIAL-PROCESSING PEPTIDASE SUBUNIT ALPHA"/>
    <property type="match status" value="1"/>
</dbReference>
<protein>
    <submittedName>
        <fullName evidence="5">Mitochondrial-processing peptidase subunit alpha</fullName>
    </submittedName>
</protein>
<reference evidence="5" key="1">
    <citation type="submission" date="2016-11" db="UniProtKB">
        <authorList>
            <consortium name="WormBaseParasite"/>
        </authorList>
    </citation>
    <scope>IDENTIFICATION</scope>
</reference>
<proteinExistence type="inferred from homology"/>
<keyword evidence="4" id="KW-1185">Reference proteome</keyword>
<evidence type="ECO:0000256" key="1">
    <source>
        <dbReference type="ARBA" id="ARBA00002123"/>
    </source>
</evidence>
<dbReference type="SUPFAM" id="SSF63411">
    <property type="entry name" value="LuxS/MPP-like metallohydrolase"/>
    <property type="match status" value="1"/>
</dbReference>
<feature type="domain" description="Peptidase M16 C-terminal" evidence="3">
    <location>
        <begin position="11"/>
        <end position="126"/>
    </location>
</feature>
<evidence type="ECO:0000313" key="5">
    <source>
        <dbReference type="WBParaSite" id="MhA1_Contig271.frz3.gene18"/>
    </source>
</evidence>
<comment type="function">
    <text evidence="1">Substrate recognition and binding subunit of the essential mitochondrial processing protease (MPP), which cleaves the mitochondrial sequence off newly imported precursors proteins.</text>
</comment>
<evidence type="ECO:0000256" key="2">
    <source>
        <dbReference type="ARBA" id="ARBA00007261"/>
    </source>
</evidence>